<dbReference type="Proteomes" id="UP001055879">
    <property type="component" value="Linkage Group LG17"/>
</dbReference>
<reference evidence="2" key="1">
    <citation type="journal article" date="2022" name="Mol. Ecol. Resour.">
        <title>The genomes of chicory, endive, great burdock and yacon provide insights into Asteraceae palaeo-polyploidization history and plant inulin production.</title>
        <authorList>
            <person name="Fan W."/>
            <person name="Wang S."/>
            <person name="Wang H."/>
            <person name="Wang A."/>
            <person name="Jiang F."/>
            <person name="Liu H."/>
            <person name="Zhao H."/>
            <person name="Xu D."/>
            <person name="Zhang Y."/>
        </authorList>
    </citation>
    <scope>NUCLEOTIDE SEQUENCE [LARGE SCALE GENOMIC DNA]</scope>
    <source>
        <strain evidence="2">cv. Niubang</strain>
    </source>
</reference>
<keyword evidence="2" id="KW-1185">Reference proteome</keyword>
<reference evidence="1 2" key="2">
    <citation type="journal article" date="2022" name="Mol. Ecol. Resour.">
        <title>The genomes of chicory, endive, great burdock and yacon provide insights into Asteraceae paleo-polyploidization history and plant inulin production.</title>
        <authorList>
            <person name="Fan W."/>
            <person name="Wang S."/>
            <person name="Wang H."/>
            <person name="Wang A."/>
            <person name="Jiang F."/>
            <person name="Liu H."/>
            <person name="Zhao H."/>
            <person name="Xu D."/>
            <person name="Zhang Y."/>
        </authorList>
    </citation>
    <scope>NUCLEOTIDE SEQUENCE [LARGE SCALE GENOMIC DNA]</scope>
    <source>
        <strain evidence="2">cv. Niubang</strain>
    </source>
</reference>
<protein>
    <submittedName>
        <fullName evidence="1">Uncharacterized protein</fullName>
    </submittedName>
</protein>
<name>A0ACB8XJT1_ARCLA</name>
<comment type="caution">
    <text evidence="1">The sequence shown here is derived from an EMBL/GenBank/DDBJ whole genome shotgun (WGS) entry which is preliminary data.</text>
</comment>
<gene>
    <name evidence="1" type="ORF">L6452_42748</name>
</gene>
<evidence type="ECO:0000313" key="2">
    <source>
        <dbReference type="Proteomes" id="UP001055879"/>
    </source>
</evidence>
<organism evidence="1 2">
    <name type="scientific">Arctium lappa</name>
    <name type="common">Greater burdock</name>
    <name type="synonym">Lappa major</name>
    <dbReference type="NCBI Taxonomy" id="4217"/>
    <lineage>
        <taxon>Eukaryota</taxon>
        <taxon>Viridiplantae</taxon>
        <taxon>Streptophyta</taxon>
        <taxon>Embryophyta</taxon>
        <taxon>Tracheophyta</taxon>
        <taxon>Spermatophyta</taxon>
        <taxon>Magnoliopsida</taxon>
        <taxon>eudicotyledons</taxon>
        <taxon>Gunneridae</taxon>
        <taxon>Pentapetalae</taxon>
        <taxon>asterids</taxon>
        <taxon>campanulids</taxon>
        <taxon>Asterales</taxon>
        <taxon>Asteraceae</taxon>
        <taxon>Carduoideae</taxon>
        <taxon>Cardueae</taxon>
        <taxon>Arctiinae</taxon>
        <taxon>Arctium</taxon>
    </lineage>
</organism>
<proteinExistence type="predicted"/>
<sequence length="534" mass="62535">MNFGNTVVASGITDNMEGSEYEDDEDYEEEEDNEEYEDEYEEEEEEEREEDGEEEMVNDGGKAMEVVNDGRLNIEEEHKKGKGIVEETNKENAVEEDAIRGEDKGKAEEPKNGEELGENSKRKGRRLRNKNKNKNKAVQKVSATVPANGDKPESSSKKSASKRVESMGMVFMCSSKTKTDCFRYKILGLPANKKDQVAKIYKGMRLFLFDVDLRLMYGIFKAAGPGGYNIEPKAFKSEFPSQVRFTLLEDCLPVAEEKFRDVLKENYYTRNKFEGLLKAEQVKKLCKLFVGTGKGGPRPRTAIKPHRTGPVETRETRRIRPDESRRNRAADDAQASRDRKKRKRRPREEERHPRSPPGREKRRYTDYKRSPILYDREPPVPRYLPPLPPHSVSSPVRPYSYERPLDLHPYIHDRVPEPRTYRVVDVEPRHHNEILSRDLDRTRDWDRDRDRDRDPYYVYSREAPVYREPIYNAPPPEYHLVSREYHHPVVHQPEYRFPEVSRVPSYRDVGPVADYRSSAATQPEYRSHRTHYRY</sequence>
<evidence type="ECO:0000313" key="1">
    <source>
        <dbReference type="EMBL" id="KAI3667679.1"/>
    </source>
</evidence>
<dbReference type="EMBL" id="CM042063">
    <property type="protein sequence ID" value="KAI3667679.1"/>
    <property type="molecule type" value="Genomic_DNA"/>
</dbReference>
<accession>A0ACB8XJT1</accession>